<dbReference type="SUPFAM" id="SSF54523">
    <property type="entry name" value="Pili subunits"/>
    <property type="match status" value="1"/>
</dbReference>
<dbReference type="InterPro" id="IPR045584">
    <property type="entry name" value="Pilin-like"/>
</dbReference>
<dbReference type="InterPro" id="IPR012902">
    <property type="entry name" value="N_methyl_site"/>
</dbReference>
<dbReference type="RefSeq" id="WP_262069841.1">
    <property type="nucleotide sequence ID" value="NZ_JAMXOC010000020.1"/>
</dbReference>
<evidence type="ECO:0000256" key="2">
    <source>
        <dbReference type="ARBA" id="ARBA00022481"/>
    </source>
</evidence>
<keyword evidence="8" id="KW-1185">Reference proteome</keyword>
<dbReference type="Pfam" id="PF07963">
    <property type="entry name" value="N_methyl"/>
    <property type="match status" value="1"/>
</dbReference>
<dbReference type="PANTHER" id="PTHR30093:SF44">
    <property type="entry name" value="TYPE II SECRETION SYSTEM CORE PROTEIN G"/>
    <property type="match status" value="1"/>
</dbReference>
<name>A0ABT1EJT1_9FIRM</name>
<keyword evidence="2" id="KW-0488">Methylation</keyword>
<keyword evidence="4 6" id="KW-1133">Transmembrane helix</keyword>
<evidence type="ECO:0000256" key="3">
    <source>
        <dbReference type="ARBA" id="ARBA00022692"/>
    </source>
</evidence>
<keyword evidence="3 6" id="KW-0812">Transmembrane</keyword>
<accession>A0ABT1EJT1</accession>
<comment type="subcellular location">
    <subcellularLocation>
        <location evidence="1">Membrane</location>
        <topology evidence="1">Single-pass membrane protein</topology>
    </subcellularLocation>
</comment>
<dbReference type="PANTHER" id="PTHR30093">
    <property type="entry name" value="GENERAL SECRETION PATHWAY PROTEIN G"/>
    <property type="match status" value="1"/>
</dbReference>
<organism evidence="7 8">
    <name type="scientific">Ohessyouella blattaphilus</name>
    <dbReference type="NCBI Taxonomy" id="2949333"/>
    <lineage>
        <taxon>Bacteria</taxon>
        <taxon>Bacillati</taxon>
        <taxon>Bacillota</taxon>
        <taxon>Clostridia</taxon>
        <taxon>Lachnospirales</taxon>
        <taxon>Lachnospiraceae</taxon>
        <taxon>Ohessyouella</taxon>
    </lineage>
</organism>
<comment type="caution">
    <text evidence="7">The sequence shown here is derived from an EMBL/GenBank/DDBJ whole genome shotgun (WGS) entry which is preliminary data.</text>
</comment>
<evidence type="ECO:0000256" key="5">
    <source>
        <dbReference type="ARBA" id="ARBA00023136"/>
    </source>
</evidence>
<dbReference type="Proteomes" id="UP001523565">
    <property type="component" value="Unassembled WGS sequence"/>
</dbReference>
<feature type="transmembrane region" description="Helical" evidence="6">
    <location>
        <begin position="20"/>
        <end position="41"/>
    </location>
</feature>
<gene>
    <name evidence="7" type="ORF">NK118_11935</name>
</gene>
<evidence type="ECO:0000313" key="8">
    <source>
        <dbReference type="Proteomes" id="UP001523565"/>
    </source>
</evidence>
<proteinExistence type="predicted"/>
<dbReference type="PROSITE" id="PS00409">
    <property type="entry name" value="PROKAR_NTER_METHYL"/>
    <property type="match status" value="1"/>
</dbReference>
<evidence type="ECO:0000256" key="4">
    <source>
        <dbReference type="ARBA" id="ARBA00022989"/>
    </source>
</evidence>
<dbReference type="Gene3D" id="3.30.700.10">
    <property type="entry name" value="Glycoprotein, Type 4 Pilin"/>
    <property type="match status" value="1"/>
</dbReference>
<protein>
    <submittedName>
        <fullName evidence="7">Prepilin-type N-terminal cleavage/methylation domain-containing protein</fullName>
    </submittedName>
</protein>
<evidence type="ECO:0000256" key="1">
    <source>
        <dbReference type="ARBA" id="ARBA00004167"/>
    </source>
</evidence>
<dbReference type="EMBL" id="JAMZFV010000020">
    <property type="protein sequence ID" value="MCP1110960.1"/>
    <property type="molecule type" value="Genomic_DNA"/>
</dbReference>
<keyword evidence="5 6" id="KW-0472">Membrane</keyword>
<dbReference type="NCBIfam" id="TIGR02532">
    <property type="entry name" value="IV_pilin_GFxxxE"/>
    <property type="match status" value="1"/>
</dbReference>
<evidence type="ECO:0000313" key="7">
    <source>
        <dbReference type="EMBL" id="MCP1110960.1"/>
    </source>
</evidence>
<evidence type="ECO:0000256" key="6">
    <source>
        <dbReference type="SAM" id="Phobius"/>
    </source>
</evidence>
<reference evidence="7 8" key="1">
    <citation type="journal article" date="2022" name="Genome Biol. Evol.">
        <title>Host diet, physiology and behaviors set the stage for Lachnospiraceae cladogenesis.</title>
        <authorList>
            <person name="Vera-Ponce De Leon A."/>
            <person name="Schneider M."/>
            <person name="Jahnes B.C."/>
            <person name="Sadowski V."/>
            <person name="Camuy-Velez L.A."/>
            <person name="Duan J."/>
            <person name="Sabree Z.L."/>
        </authorList>
    </citation>
    <scope>NUCLEOTIDE SEQUENCE [LARGE SCALE GENOMIC DNA]</scope>
    <source>
        <strain evidence="7 8">PAL227</strain>
    </source>
</reference>
<sequence>MKLLGKLRNRLKNKKGFTLVELIVVIVIIAILAAILVPSVMKYIDKAKEQQIKADARAIYIAAQTVATEEYAEGTPVADGDVTVTQAKIGKTGLQGEIATLGAIKKTYSAKITFKDSDVDTYVFTQGKKTATYDGEKWVIGNTAP</sequence>